<evidence type="ECO:0000256" key="4">
    <source>
        <dbReference type="RuleBase" id="RU003719"/>
    </source>
</evidence>
<dbReference type="SUPFAM" id="SSF52283">
    <property type="entry name" value="Formate/glycerate dehydrogenase catalytic domain-like"/>
    <property type="match status" value="1"/>
</dbReference>
<dbReference type="Proteomes" id="UP000248745">
    <property type="component" value="Unassembled WGS sequence"/>
</dbReference>
<dbReference type="PANTHER" id="PTHR43761:SF1">
    <property type="entry name" value="D-ISOMER SPECIFIC 2-HYDROXYACID DEHYDROGENASE CATALYTIC DOMAIN-CONTAINING PROTEIN-RELATED"/>
    <property type="match status" value="1"/>
</dbReference>
<gene>
    <name evidence="7" type="ORF">DN068_05440</name>
</gene>
<evidence type="ECO:0000256" key="1">
    <source>
        <dbReference type="ARBA" id="ARBA00005854"/>
    </source>
</evidence>
<evidence type="ECO:0000259" key="6">
    <source>
        <dbReference type="Pfam" id="PF02826"/>
    </source>
</evidence>
<keyword evidence="2 4" id="KW-0560">Oxidoreductase</keyword>
<dbReference type="OrthoDB" id="9777288at2"/>
<reference evidence="7 8" key="1">
    <citation type="submission" date="2018-06" db="EMBL/GenBank/DDBJ databases">
        <title>Mucibacter soli gen. nov., sp. nov., a new member of the family Chitinophagaceae producing mucin.</title>
        <authorList>
            <person name="Kim M.-K."/>
            <person name="Park S."/>
            <person name="Kim T.-S."/>
            <person name="Joung Y."/>
            <person name="Han J.-H."/>
            <person name="Kim S.B."/>
        </authorList>
    </citation>
    <scope>NUCLEOTIDE SEQUENCE [LARGE SCALE GENOMIC DNA]</scope>
    <source>
        <strain evidence="7 8">R1-15</strain>
    </source>
</reference>
<feature type="domain" description="D-isomer specific 2-hydroxyacid dehydrogenase NAD-binding" evidence="6">
    <location>
        <begin position="109"/>
        <end position="291"/>
    </location>
</feature>
<dbReference type="Pfam" id="PF00389">
    <property type="entry name" value="2-Hacid_dh"/>
    <property type="match status" value="1"/>
</dbReference>
<keyword evidence="8" id="KW-1185">Reference proteome</keyword>
<organism evidence="7 8">
    <name type="scientific">Taibaiella soli</name>
    <dbReference type="NCBI Taxonomy" id="1649169"/>
    <lineage>
        <taxon>Bacteria</taxon>
        <taxon>Pseudomonadati</taxon>
        <taxon>Bacteroidota</taxon>
        <taxon>Chitinophagia</taxon>
        <taxon>Chitinophagales</taxon>
        <taxon>Chitinophagaceae</taxon>
        <taxon>Taibaiella</taxon>
    </lineage>
</organism>
<protein>
    <submittedName>
        <fullName evidence="7">Hydroxyacid dehydrogenase</fullName>
    </submittedName>
</protein>
<dbReference type="GO" id="GO:0016616">
    <property type="term" value="F:oxidoreductase activity, acting on the CH-OH group of donors, NAD or NADP as acceptor"/>
    <property type="evidence" value="ECO:0007669"/>
    <property type="project" value="InterPro"/>
</dbReference>
<evidence type="ECO:0000313" key="7">
    <source>
        <dbReference type="EMBL" id="PZF73785.1"/>
    </source>
</evidence>
<dbReference type="InterPro" id="IPR006139">
    <property type="entry name" value="D-isomer_2_OHA_DH_cat_dom"/>
</dbReference>
<accession>A0A2W2AE96</accession>
<evidence type="ECO:0000256" key="2">
    <source>
        <dbReference type="ARBA" id="ARBA00023002"/>
    </source>
</evidence>
<dbReference type="EMBL" id="QKTW01000009">
    <property type="protein sequence ID" value="PZF73785.1"/>
    <property type="molecule type" value="Genomic_DNA"/>
</dbReference>
<keyword evidence="3" id="KW-0520">NAD</keyword>
<evidence type="ECO:0000259" key="5">
    <source>
        <dbReference type="Pfam" id="PF00389"/>
    </source>
</evidence>
<dbReference type="InterPro" id="IPR006140">
    <property type="entry name" value="D-isomer_DH_NAD-bd"/>
</dbReference>
<dbReference type="Gene3D" id="3.40.50.720">
    <property type="entry name" value="NAD(P)-binding Rossmann-like Domain"/>
    <property type="match status" value="2"/>
</dbReference>
<dbReference type="GO" id="GO:0051287">
    <property type="term" value="F:NAD binding"/>
    <property type="evidence" value="ECO:0007669"/>
    <property type="project" value="InterPro"/>
</dbReference>
<comment type="caution">
    <text evidence="7">The sequence shown here is derived from an EMBL/GenBank/DDBJ whole genome shotgun (WGS) entry which is preliminary data.</text>
</comment>
<dbReference type="SUPFAM" id="SSF51735">
    <property type="entry name" value="NAD(P)-binding Rossmann-fold domains"/>
    <property type="match status" value="1"/>
</dbReference>
<dbReference type="InterPro" id="IPR050418">
    <property type="entry name" value="D-iso_2-hydroxyacid_DH_PdxB"/>
</dbReference>
<dbReference type="RefSeq" id="WP_110997883.1">
    <property type="nucleotide sequence ID" value="NZ_QKTW01000009.1"/>
</dbReference>
<dbReference type="InterPro" id="IPR036291">
    <property type="entry name" value="NAD(P)-bd_dom_sf"/>
</dbReference>
<name>A0A2W2AE96_9BACT</name>
<dbReference type="Pfam" id="PF02826">
    <property type="entry name" value="2-Hacid_dh_C"/>
    <property type="match status" value="1"/>
</dbReference>
<comment type="similarity">
    <text evidence="1 4">Belongs to the D-isomer specific 2-hydroxyacid dehydrogenase family.</text>
</comment>
<evidence type="ECO:0000313" key="8">
    <source>
        <dbReference type="Proteomes" id="UP000248745"/>
    </source>
</evidence>
<evidence type="ECO:0000256" key="3">
    <source>
        <dbReference type="ARBA" id="ARBA00023027"/>
    </source>
</evidence>
<sequence length="313" mass="34800">MNQSGKVLIAAPVHPVLTEGLEAAGYTCAIHEKITQQDAFELIRDCVGVITSTRLLLDKALLDAAPKLQWIGRMGSGMEIIDVPYATEKGIACFSSPEGNRNAVAEHAMGMLLGVTKRIAWSHQEVQKGLWLRDENRGTELEGKTIGIIGYGNTGKAFAKKLLAFDMNILAYDIDHTLPVQEGVVFCQNLDRIFEEAELLSFHLPLTENTYHYFDNVFLQQMTKPFILINTSRGDVVDTNVIWEGLQSKKIKSVCLDVLEGEPLTKMNDEKKQLVHQISMLPNALITPHIAGYSFEAVYKMSNSLLTKIVIPK</sequence>
<dbReference type="AlphaFoldDB" id="A0A2W2AE96"/>
<feature type="domain" description="D-isomer specific 2-hydroxyacid dehydrogenase catalytic" evidence="5">
    <location>
        <begin position="7"/>
        <end position="309"/>
    </location>
</feature>
<proteinExistence type="inferred from homology"/>
<dbReference type="PANTHER" id="PTHR43761">
    <property type="entry name" value="D-ISOMER SPECIFIC 2-HYDROXYACID DEHYDROGENASE FAMILY PROTEIN (AFU_ORTHOLOGUE AFUA_1G13630)"/>
    <property type="match status" value="1"/>
</dbReference>